<dbReference type="Proteomes" id="UP000076962">
    <property type="component" value="Unassembled WGS sequence"/>
</dbReference>
<proteinExistence type="predicted"/>
<keyword evidence="1" id="KW-1133">Transmembrane helix</keyword>
<keyword evidence="3" id="KW-1185">Reference proteome</keyword>
<dbReference type="AlphaFoldDB" id="A0A176S4S2"/>
<name>A0A176S4S2_9GAMM</name>
<evidence type="ECO:0000256" key="1">
    <source>
        <dbReference type="SAM" id="Phobius"/>
    </source>
</evidence>
<feature type="transmembrane region" description="Helical" evidence="1">
    <location>
        <begin position="146"/>
        <end position="168"/>
    </location>
</feature>
<organism evidence="2 3">
    <name type="scientific">Candidatus Thiomargarita nelsonii</name>
    <dbReference type="NCBI Taxonomy" id="1003181"/>
    <lineage>
        <taxon>Bacteria</taxon>
        <taxon>Pseudomonadati</taxon>
        <taxon>Pseudomonadota</taxon>
        <taxon>Gammaproteobacteria</taxon>
        <taxon>Thiotrichales</taxon>
        <taxon>Thiotrichaceae</taxon>
        <taxon>Thiomargarita</taxon>
    </lineage>
</organism>
<comment type="caution">
    <text evidence="2">The sequence shown here is derived from an EMBL/GenBank/DDBJ whole genome shotgun (WGS) entry which is preliminary data.</text>
</comment>
<keyword evidence="1" id="KW-0812">Transmembrane</keyword>
<gene>
    <name evidence="2" type="ORF">THIOM_001273</name>
</gene>
<accession>A0A176S4S2</accession>
<evidence type="ECO:0000313" key="2">
    <source>
        <dbReference type="EMBL" id="OAD22906.1"/>
    </source>
</evidence>
<reference evidence="2 3" key="1">
    <citation type="submission" date="2016-05" db="EMBL/GenBank/DDBJ databases">
        <title>Single-cell genome of chain-forming Candidatus Thiomargarita nelsonii and comparison to other large sulfur-oxidizing bacteria.</title>
        <authorList>
            <person name="Winkel M."/>
            <person name="Salman V."/>
            <person name="Woyke T."/>
            <person name="Schulz-Vogt H."/>
            <person name="Richter M."/>
            <person name="Flood B."/>
            <person name="Bailey J."/>
            <person name="Amann R."/>
            <person name="Mussmann M."/>
        </authorList>
    </citation>
    <scope>NUCLEOTIDE SEQUENCE [LARGE SCALE GENOMIC DNA]</scope>
    <source>
        <strain evidence="2 3">THI036</strain>
    </source>
</reference>
<sequence>MANNPPTGRGIFFAVQLLLLVNVPSTNSALSKSYSPLIVLSTVPDRRTVPSWAITVASRCVIISVSTFSGLILNIPVVVASTNAVSPFFSTQSVDFRLKSTAPLKIFQLPAAVISPPPGHGKGMDKLSAKDMLGTRNAVTKNGTIAIVWAYFFMIGSPLSGLIVVQGMPCTYL</sequence>
<dbReference type="EMBL" id="LUTY01000671">
    <property type="protein sequence ID" value="OAD22906.1"/>
    <property type="molecule type" value="Genomic_DNA"/>
</dbReference>
<evidence type="ECO:0000313" key="3">
    <source>
        <dbReference type="Proteomes" id="UP000076962"/>
    </source>
</evidence>
<protein>
    <submittedName>
        <fullName evidence="2">Uncharacterized protein</fullName>
    </submittedName>
</protein>
<keyword evidence="1" id="KW-0472">Membrane</keyword>